<gene>
    <name evidence="1" type="ORF">LCGC14_1486150</name>
</gene>
<dbReference type="AlphaFoldDB" id="A0A0F9JTZ9"/>
<dbReference type="PANTHER" id="PTHR43546">
    <property type="entry name" value="UPF0173 METAL-DEPENDENT HYDROLASE MJ1163-RELATED"/>
    <property type="match status" value="1"/>
</dbReference>
<dbReference type="Pfam" id="PF13483">
    <property type="entry name" value="Lactamase_B_3"/>
    <property type="match status" value="1"/>
</dbReference>
<comment type="caution">
    <text evidence="1">The sequence shown here is derived from an EMBL/GenBank/DDBJ whole genome shotgun (WGS) entry which is preliminary data.</text>
</comment>
<dbReference type="PANTHER" id="PTHR43546:SF3">
    <property type="entry name" value="UPF0173 METAL-DEPENDENT HYDROLASE MJ1163"/>
    <property type="match status" value="1"/>
</dbReference>
<dbReference type="InterPro" id="IPR050114">
    <property type="entry name" value="UPF0173_UPF0282_UlaG_hydrolase"/>
</dbReference>
<name>A0A0F9JTZ9_9ZZZZ</name>
<dbReference type="EMBL" id="LAZR01010629">
    <property type="protein sequence ID" value="KKM65951.1"/>
    <property type="molecule type" value="Genomic_DNA"/>
</dbReference>
<reference evidence="1" key="1">
    <citation type="journal article" date="2015" name="Nature">
        <title>Complex archaea that bridge the gap between prokaryotes and eukaryotes.</title>
        <authorList>
            <person name="Spang A."/>
            <person name="Saw J.H."/>
            <person name="Jorgensen S.L."/>
            <person name="Zaremba-Niedzwiedzka K."/>
            <person name="Martijn J."/>
            <person name="Lind A.E."/>
            <person name="van Eijk R."/>
            <person name="Schleper C."/>
            <person name="Guy L."/>
            <person name="Ettema T.J."/>
        </authorList>
    </citation>
    <scope>NUCLEOTIDE SEQUENCE</scope>
</reference>
<evidence type="ECO:0008006" key="2">
    <source>
        <dbReference type="Google" id="ProtNLM"/>
    </source>
</evidence>
<feature type="non-terminal residue" evidence="1">
    <location>
        <position position="143"/>
    </location>
</feature>
<evidence type="ECO:0000313" key="1">
    <source>
        <dbReference type="EMBL" id="KKM65951.1"/>
    </source>
</evidence>
<protein>
    <recommendedName>
        <fullName evidence="2">Metallo-beta-lactamase domain-containing protein</fullName>
    </recommendedName>
</protein>
<sequence>MIVIRFLGNACIEIISKQDHIIIDPVFLSLPKKGIEKIFITHHHSDHITRENLIELTPDYVLAGKELEIYGPSCVNKELNIDFTLIQPTSKINLNNGLVRVLENKCWKAEGCVAYLIEIDNKKILHTADSAEFSIELKSLDDE</sequence>
<dbReference type="SUPFAM" id="SSF56281">
    <property type="entry name" value="Metallo-hydrolase/oxidoreductase"/>
    <property type="match status" value="1"/>
</dbReference>
<organism evidence="1">
    <name type="scientific">marine sediment metagenome</name>
    <dbReference type="NCBI Taxonomy" id="412755"/>
    <lineage>
        <taxon>unclassified sequences</taxon>
        <taxon>metagenomes</taxon>
        <taxon>ecological metagenomes</taxon>
    </lineage>
</organism>
<accession>A0A0F9JTZ9</accession>
<dbReference type="InterPro" id="IPR036866">
    <property type="entry name" value="RibonucZ/Hydroxyglut_hydro"/>
</dbReference>
<dbReference type="Gene3D" id="3.60.15.10">
    <property type="entry name" value="Ribonuclease Z/Hydroxyacylglutathione hydrolase-like"/>
    <property type="match status" value="1"/>
</dbReference>
<proteinExistence type="predicted"/>